<gene>
    <name evidence="1" type="ORF">EXN66_Car008438</name>
</gene>
<dbReference type="EMBL" id="CM015719">
    <property type="protein sequence ID" value="KAF3692762.1"/>
    <property type="molecule type" value="Genomic_DNA"/>
</dbReference>
<proteinExistence type="predicted"/>
<organism evidence="1 2">
    <name type="scientific">Channa argus</name>
    <name type="common">Northern snakehead</name>
    <name type="synonym">Ophicephalus argus</name>
    <dbReference type="NCBI Taxonomy" id="215402"/>
    <lineage>
        <taxon>Eukaryota</taxon>
        <taxon>Metazoa</taxon>
        <taxon>Chordata</taxon>
        <taxon>Craniata</taxon>
        <taxon>Vertebrata</taxon>
        <taxon>Euteleostomi</taxon>
        <taxon>Actinopterygii</taxon>
        <taxon>Neopterygii</taxon>
        <taxon>Teleostei</taxon>
        <taxon>Neoteleostei</taxon>
        <taxon>Acanthomorphata</taxon>
        <taxon>Anabantaria</taxon>
        <taxon>Anabantiformes</taxon>
        <taxon>Channoidei</taxon>
        <taxon>Channidae</taxon>
        <taxon>Channa</taxon>
    </lineage>
</organism>
<protein>
    <submittedName>
        <fullName evidence="1">Uncharacterized protein</fullName>
    </submittedName>
</protein>
<name>A0A6G1PR68_CHAAH</name>
<evidence type="ECO:0000313" key="2">
    <source>
        <dbReference type="Proteomes" id="UP000503349"/>
    </source>
</evidence>
<accession>A0A6G1PR68</accession>
<dbReference type="Proteomes" id="UP000503349">
    <property type="component" value="Chromosome 8"/>
</dbReference>
<evidence type="ECO:0000313" key="1">
    <source>
        <dbReference type="EMBL" id="KAF3692762.1"/>
    </source>
</evidence>
<reference evidence="2" key="2">
    <citation type="submission" date="2019-02" db="EMBL/GenBank/DDBJ databases">
        <title>Opniocepnalus argus Var Kimnra genome.</title>
        <authorList>
            <person name="Zhou C."/>
            <person name="Xiao S."/>
        </authorList>
    </citation>
    <scope>NUCLEOTIDE SEQUENCE [LARGE SCALE GENOMIC DNA]</scope>
</reference>
<dbReference type="AlphaFoldDB" id="A0A6G1PR68"/>
<keyword evidence="2" id="KW-1185">Reference proteome</keyword>
<reference evidence="1 2" key="1">
    <citation type="submission" date="2019-02" db="EMBL/GenBank/DDBJ databases">
        <title>Opniocepnalus argus genome.</title>
        <authorList>
            <person name="Zhou C."/>
            <person name="Xiao S."/>
        </authorList>
    </citation>
    <scope>NUCLEOTIDE SEQUENCE [LARGE SCALE GENOMIC DNA]</scope>
    <source>
        <strain evidence="1">OARG1902GOOAL</strain>
        <tissue evidence="1">Muscle</tissue>
    </source>
</reference>
<sequence>MVHSCMEHEIHGRGLWRRKLPVSKNNNKPLLLPRSRQAVQNISGQMISNMAESKGKDKSTQ</sequence>